<comment type="caution">
    <text evidence="1">The sequence shown here is derived from an EMBL/GenBank/DDBJ whole genome shotgun (WGS) entry which is preliminary data.</text>
</comment>
<protein>
    <submittedName>
        <fullName evidence="1">Uncharacterized protein</fullName>
    </submittedName>
</protein>
<reference evidence="1" key="1">
    <citation type="journal article" date="2015" name="Nature">
        <title>Complex archaea that bridge the gap between prokaryotes and eukaryotes.</title>
        <authorList>
            <person name="Spang A."/>
            <person name="Saw J.H."/>
            <person name="Jorgensen S.L."/>
            <person name="Zaremba-Niedzwiedzka K."/>
            <person name="Martijn J."/>
            <person name="Lind A.E."/>
            <person name="van Eijk R."/>
            <person name="Schleper C."/>
            <person name="Guy L."/>
            <person name="Ettema T.J."/>
        </authorList>
    </citation>
    <scope>NUCLEOTIDE SEQUENCE</scope>
</reference>
<accession>A0A0F9EN16</accession>
<proteinExistence type="predicted"/>
<dbReference type="AlphaFoldDB" id="A0A0F9EN16"/>
<dbReference type="EMBL" id="LAZR01024331">
    <property type="protein sequence ID" value="KKL75508.1"/>
    <property type="molecule type" value="Genomic_DNA"/>
</dbReference>
<sequence>ILIQELHNPRFISIVMESPRNKIEDNNIIYRNQIRFIQVKKKDQEQWTKSRIAPIIDHFYYIYDNPKKCVVELNIPDYIDYNFQFQFITDGEFNSQIYHFSLALEKLINQEILEEDEKKSLDLFKKPEYSKYEEFLMHLDLKNKHHSSSNKDDNCETIKKICIFELHKSSNLNHKDSEEIVEILLDKCIEKSRGSKISARTLRRIELSELIGKKKSLEYIPGDNEAIKNLKKIFIEIITDIKDKIKYNCLIKDKEYNFSHIVPIIFQVYNKSYYVIIFPDKVTQTILNNFILLEEIIIKKKKGIPMFINTGNLKDFGGISEKYCIPLDKDKILEFLKIE</sequence>
<gene>
    <name evidence="1" type="ORF">LCGC14_2054170</name>
</gene>
<evidence type="ECO:0000313" key="1">
    <source>
        <dbReference type="EMBL" id="KKL75508.1"/>
    </source>
</evidence>
<feature type="non-terminal residue" evidence="1">
    <location>
        <position position="1"/>
    </location>
</feature>
<organism evidence="1">
    <name type="scientific">marine sediment metagenome</name>
    <dbReference type="NCBI Taxonomy" id="412755"/>
    <lineage>
        <taxon>unclassified sequences</taxon>
        <taxon>metagenomes</taxon>
        <taxon>ecological metagenomes</taxon>
    </lineage>
</organism>
<name>A0A0F9EN16_9ZZZZ</name>